<evidence type="ECO:0000313" key="3">
    <source>
        <dbReference type="Proteomes" id="UP000645217"/>
    </source>
</evidence>
<dbReference type="RefSeq" id="WP_189164585.1">
    <property type="nucleotide sequence ID" value="NZ_BMNT01000021.1"/>
</dbReference>
<organism evidence="2 3">
    <name type="scientific">Sphaerisporangium melleum</name>
    <dbReference type="NCBI Taxonomy" id="321316"/>
    <lineage>
        <taxon>Bacteria</taxon>
        <taxon>Bacillati</taxon>
        <taxon>Actinomycetota</taxon>
        <taxon>Actinomycetes</taxon>
        <taxon>Streptosporangiales</taxon>
        <taxon>Streptosporangiaceae</taxon>
        <taxon>Sphaerisporangium</taxon>
    </lineage>
</organism>
<feature type="transmembrane region" description="Helical" evidence="1">
    <location>
        <begin position="45"/>
        <end position="63"/>
    </location>
</feature>
<proteinExistence type="predicted"/>
<keyword evidence="1" id="KW-0812">Transmembrane</keyword>
<evidence type="ECO:0000256" key="1">
    <source>
        <dbReference type="SAM" id="Phobius"/>
    </source>
</evidence>
<keyword evidence="3" id="KW-1185">Reference proteome</keyword>
<protein>
    <submittedName>
        <fullName evidence="2">Uncharacterized protein</fullName>
    </submittedName>
</protein>
<accession>A0A917R7B9</accession>
<feature type="transmembrane region" description="Helical" evidence="1">
    <location>
        <begin position="21"/>
        <end position="39"/>
    </location>
</feature>
<feature type="transmembrane region" description="Helical" evidence="1">
    <location>
        <begin position="83"/>
        <end position="104"/>
    </location>
</feature>
<sequence>MPPPNQMDDLMTQIRLTTRRRYLSALITAVAAGMMLGFARNDAVVAAGALTLANALLLAAYAYSHGTAAARRHRLAARPSSGFVNVIALLGATAVLLLAAGLLLR</sequence>
<evidence type="ECO:0000313" key="2">
    <source>
        <dbReference type="EMBL" id="GGK94041.1"/>
    </source>
</evidence>
<dbReference type="EMBL" id="BMNT01000021">
    <property type="protein sequence ID" value="GGK94041.1"/>
    <property type="molecule type" value="Genomic_DNA"/>
</dbReference>
<dbReference type="Proteomes" id="UP000645217">
    <property type="component" value="Unassembled WGS sequence"/>
</dbReference>
<comment type="caution">
    <text evidence="2">The sequence shown here is derived from an EMBL/GenBank/DDBJ whole genome shotgun (WGS) entry which is preliminary data.</text>
</comment>
<name>A0A917R7B9_9ACTN</name>
<keyword evidence="1" id="KW-1133">Transmembrane helix</keyword>
<dbReference type="AlphaFoldDB" id="A0A917R7B9"/>
<gene>
    <name evidence="2" type="ORF">GCM10007964_40530</name>
</gene>
<reference evidence="2" key="2">
    <citation type="submission" date="2020-09" db="EMBL/GenBank/DDBJ databases">
        <authorList>
            <person name="Sun Q."/>
            <person name="Ohkuma M."/>
        </authorList>
    </citation>
    <scope>NUCLEOTIDE SEQUENCE</scope>
    <source>
        <strain evidence="2">JCM 13064</strain>
    </source>
</reference>
<keyword evidence="1" id="KW-0472">Membrane</keyword>
<reference evidence="2" key="1">
    <citation type="journal article" date="2014" name="Int. J. Syst. Evol. Microbiol.">
        <title>Complete genome sequence of Corynebacterium casei LMG S-19264T (=DSM 44701T), isolated from a smear-ripened cheese.</title>
        <authorList>
            <consortium name="US DOE Joint Genome Institute (JGI-PGF)"/>
            <person name="Walter F."/>
            <person name="Albersmeier A."/>
            <person name="Kalinowski J."/>
            <person name="Ruckert C."/>
        </authorList>
    </citation>
    <scope>NUCLEOTIDE SEQUENCE</scope>
    <source>
        <strain evidence="2">JCM 13064</strain>
    </source>
</reference>